<dbReference type="PANTHER" id="PTHR47966">
    <property type="entry name" value="BETA-SITE APP-CLEAVING ENZYME, ISOFORM A-RELATED"/>
    <property type="match status" value="1"/>
</dbReference>
<evidence type="ECO:0000256" key="5">
    <source>
        <dbReference type="PIRSR" id="PIRSR601461-1"/>
    </source>
</evidence>
<dbReference type="InterPro" id="IPR033121">
    <property type="entry name" value="PEPTIDASE_A1"/>
</dbReference>
<feature type="signal peptide" evidence="7">
    <location>
        <begin position="1"/>
        <end position="19"/>
    </location>
</feature>
<dbReference type="PRINTS" id="PR00792">
    <property type="entry name" value="PEPSIN"/>
</dbReference>
<dbReference type="InterPro" id="IPR034164">
    <property type="entry name" value="Pepsin-like_dom"/>
</dbReference>
<organism evidence="9 10">
    <name type="scientific">Meripilus lineatus</name>
    <dbReference type="NCBI Taxonomy" id="2056292"/>
    <lineage>
        <taxon>Eukaryota</taxon>
        <taxon>Fungi</taxon>
        <taxon>Dikarya</taxon>
        <taxon>Basidiomycota</taxon>
        <taxon>Agaricomycotina</taxon>
        <taxon>Agaricomycetes</taxon>
        <taxon>Polyporales</taxon>
        <taxon>Meripilaceae</taxon>
        <taxon>Meripilus</taxon>
    </lineage>
</organism>
<dbReference type="SUPFAM" id="SSF50630">
    <property type="entry name" value="Acid proteases"/>
    <property type="match status" value="1"/>
</dbReference>
<dbReference type="GO" id="GO:0004190">
    <property type="term" value="F:aspartic-type endopeptidase activity"/>
    <property type="evidence" value="ECO:0007669"/>
    <property type="project" value="UniProtKB-KW"/>
</dbReference>
<feature type="active site" evidence="5">
    <location>
        <position position="352"/>
    </location>
</feature>
<dbReference type="InterPro" id="IPR001461">
    <property type="entry name" value="Aspartic_peptidase_A1"/>
</dbReference>
<sequence length="473" mass="50741">MNTHLAYISILTFALSSWSHPVAKRAFIVPLRRRNPRAHTSSTFSGIKVVNIDTASRDIDKVVTKYATASQILSGIGLNPDDNSQAGYAPFNDSQILNSSPSNATLADAVGLATPLQAEELDPVSSKPVSSIPAIAHAPDAMNLKDYFSTFDVLYYGNMDFGTPPQKLSVDIDTGSSDLWIPVNCRGCANSQFTPDDSSTYDNSGKRVSVAYGAGRVFGTLAQETVSVGELKVDGQNFIAANVVSDQFASEPNSGLLGLAFGTIASSKKPTFFENLLIDHAIDAPIFSVHLTRFKEEGSQVCFGCYDMTKTVGPPSWFPVVSRTYWTISMDGLSTGLGVNSTLPTKLVAVIDTGTSLIYLPKDIASDFYQMIPGAKDATADFGEGFYTYPCSSPLAISLSFSGKPFSINMEDFNLGRVDEDSEDDNCVGGILGLGEGFDPELAIIGDEFLKSWYSVYDYAGGKVGFAPSINNR</sequence>
<comment type="similarity">
    <text evidence="1 6">Belongs to the peptidase A1 family.</text>
</comment>
<evidence type="ECO:0000259" key="8">
    <source>
        <dbReference type="PROSITE" id="PS51767"/>
    </source>
</evidence>
<evidence type="ECO:0000256" key="6">
    <source>
        <dbReference type="RuleBase" id="RU000454"/>
    </source>
</evidence>
<evidence type="ECO:0000313" key="10">
    <source>
        <dbReference type="Proteomes" id="UP001212997"/>
    </source>
</evidence>
<evidence type="ECO:0000256" key="7">
    <source>
        <dbReference type="SAM" id="SignalP"/>
    </source>
</evidence>
<keyword evidence="4 6" id="KW-0378">Hydrolase</keyword>
<keyword evidence="7" id="KW-0732">Signal</keyword>
<feature type="chain" id="PRO_5042055406" description="Peptidase A1 domain-containing protein" evidence="7">
    <location>
        <begin position="20"/>
        <end position="473"/>
    </location>
</feature>
<dbReference type="FunFam" id="2.40.70.10:FF:000115">
    <property type="entry name" value="Lysosomal aspartic protease"/>
    <property type="match status" value="1"/>
</dbReference>
<dbReference type="CDD" id="cd05471">
    <property type="entry name" value="pepsin_like"/>
    <property type="match status" value="1"/>
</dbReference>
<dbReference type="PROSITE" id="PS00141">
    <property type="entry name" value="ASP_PROTEASE"/>
    <property type="match status" value="2"/>
</dbReference>
<dbReference type="PANTHER" id="PTHR47966:SF51">
    <property type="entry name" value="BETA-SITE APP-CLEAVING ENZYME, ISOFORM A-RELATED"/>
    <property type="match status" value="1"/>
</dbReference>
<evidence type="ECO:0000256" key="4">
    <source>
        <dbReference type="ARBA" id="ARBA00022801"/>
    </source>
</evidence>
<gene>
    <name evidence="9" type="ORF">NLI96_g2352</name>
</gene>
<proteinExistence type="inferred from homology"/>
<name>A0AAD5VAE5_9APHY</name>
<feature type="active site" evidence="5">
    <location>
        <position position="173"/>
    </location>
</feature>
<dbReference type="GO" id="GO:0006508">
    <property type="term" value="P:proteolysis"/>
    <property type="evidence" value="ECO:0007669"/>
    <property type="project" value="UniProtKB-KW"/>
</dbReference>
<dbReference type="Gene3D" id="2.40.70.10">
    <property type="entry name" value="Acid Proteases"/>
    <property type="match status" value="2"/>
</dbReference>
<keyword evidence="10" id="KW-1185">Reference proteome</keyword>
<evidence type="ECO:0000256" key="2">
    <source>
        <dbReference type="ARBA" id="ARBA00022670"/>
    </source>
</evidence>
<evidence type="ECO:0000256" key="3">
    <source>
        <dbReference type="ARBA" id="ARBA00022750"/>
    </source>
</evidence>
<dbReference type="Pfam" id="PF00026">
    <property type="entry name" value="Asp"/>
    <property type="match status" value="1"/>
</dbReference>
<dbReference type="PROSITE" id="PS51767">
    <property type="entry name" value="PEPTIDASE_A1"/>
    <property type="match status" value="1"/>
</dbReference>
<keyword evidence="2 6" id="KW-0645">Protease</keyword>
<dbReference type="EMBL" id="JANAWD010000052">
    <property type="protein sequence ID" value="KAJ3489125.1"/>
    <property type="molecule type" value="Genomic_DNA"/>
</dbReference>
<accession>A0AAD5VAE5</accession>
<feature type="domain" description="Peptidase A1" evidence="8">
    <location>
        <begin position="155"/>
        <end position="467"/>
    </location>
</feature>
<dbReference type="Proteomes" id="UP001212997">
    <property type="component" value="Unassembled WGS sequence"/>
</dbReference>
<keyword evidence="3 6" id="KW-0064">Aspartyl protease</keyword>
<evidence type="ECO:0000256" key="1">
    <source>
        <dbReference type="ARBA" id="ARBA00007447"/>
    </source>
</evidence>
<comment type="caution">
    <text evidence="9">The sequence shown here is derived from an EMBL/GenBank/DDBJ whole genome shotgun (WGS) entry which is preliminary data.</text>
</comment>
<dbReference type="InterPro" id="IPR001969">
    <property type="entry name" value="Aspartic_peptidase_AS"/>
</dbReference>
<dbReference type="InterPro" id="IPR021109">
    <property type="entry name" value="Peptidase_aspartic_dom_sf"/>
</dbReference>
<reference evidence="9" key="1">
    <citation type="submission" date="2022-07" db="EMBL/GenBank/DDBJ databases">
        <title>Genome Sequence of Physisporinus lineatus.</title>
        <authorList>
            <person name="Buettner E."/>
        </authorList>
    </citation>
    <scope>NUCLEOTIDE SEQUENCE</scope>
    <source>
        <strain evidence="9">VT162</strain>
    </source>
</reference>
<protein>
    <recommendedName>
        <fullName evidence="8">Peptidase A1 domain-containing protein</fullName>
    </recommendedName>
</protein>
<dbReference type="AlphaFoldDB" id="A0AAD5VAE5"/>
<evidence type="ECO:0000313" key="9">
    <source>
        <dbReference type="EMBL" id="KAJ3489125.1"/>
    </source>
</evidence>